<feature type="chain" id="PRO_5041974685" description="F-box domain-containing protein" evidence="1">
    <location>
        <begin position="25"/>
        <end position="382"/>
    </location>
</feature>
<accession>A0AAD7B9D8</accession>
<gene>
    <name evidence="3" type="ORF">FB45DRAFT_1064946</name>
</gene>
<dbReference type="InterPro" id="IPR036047">
    <property type="entry name" value="F-box-like_dom_sf"/>
</dbReference>
<sequence length="382" mass="43253">MVLTRRAHRARMLITLWLPNEVLTEIIQYANRPDQAALCRVSRLFHGLVLPILNRAISLRLVDKEGRPYEPILTSLLQSLIRNPERADAVQSLSFIRKWAYKAPVDYDLLTDSIKLMRNLESLSFNDYRERTIITRLACLSFPNLSRCRIRMSRIGVSAAMDLATFLSQHHSIVRLVLRIPGIQGGANSLEPGLNLLPNLRQYQGTGLFFDRLATRYLQAAQFLLSEIESDVQALKSITNPHVPFVLSREFASRALDNSIQKILSPLSVELPLIGSLQLRVYDIHTGPLGIDALQYVAAQLPNFTQIAYFSLTSPELEFFVDAESDQAAFETWVAAASTLIGCCIGNVARRKFREEWEPLSVEDFHKQAGFSVFEPIWPDDD</sequence>
<proteinExistence type="predicted"/>
<dbReference type="SUPFAM" id="SSF81383">
    <property type="entry name" value="F-box domain"/>
    <property type="match status" value="1"/>
</dbReference>
<comment type="caution">
    <text evidence="3">The sequence shown here is derived from an EMBL/GenBank/DDBJ whole genome shotgun (WGS) entry which is preliminary data.</text>
</comment>
<evidence type="ECO:0000256" key="1">
    <source>
        <dbReference type="SAM" id="SignalP"/>
    </source>
</evidence>
<dbReference type="Pfam" id="PF00646">
    <property type="entry name" value="F-box"/>
    <property type="match status" value="1"/>
</dbReference>
<dbReference type="Proteomes" id="UP001221142">
    <property type="component" value="Unassembled WGS sequence"/>
</dbReference>
<evidence type="ECO:0000259" key="2">
    <source>
        <dbReference type="Pfam" id="PF00646"/>
    </source>
</evidence>
<evidence type="ECO:0000313" key="4">
    <source>
        <dbReference type="Proteomes" id="UP001221142"/>
    </source>
</evidence>
<name>A0AAD7B9D8_9AGAR</name>
<protein>
    <recommendedName>
        <fullName evidence="2">F-box domain-containing protein</fullName>
    </recommendedName>
</protein>
<dbReference type="InterPro" id="IPR001810">
    <property type="entry name" value="F-box_dom"/>
</dbReference>
<organism evidence="3 4">
    <name type="scientific">Roridomyces roridus</name>
    <dbReference type="NCBI Taxonomy" id="1738132"/>
    <lineage>
        <taxon>Eukaryota</taxon>
        <taxon>Fungi</taxon>
        <taxon>Dikarya</taxon>
        <taxon>Basidiomycota</taxon>
        <taxon>Agaricomycotina</taxon>
        <taxon>Agaricomycetes</taxon>
        <taxon>Agaricomycetidae</taxon>
        <taxon>Agaricales</taxon>
        <taxon>Marasmiineae</taxon>
        <taxon>Mycenaceae</taxon>
        <taxon>Roridomyces</taxon>
    </lineage>
</organism>
<evidence type="ECO:0000313" key="3">
    <source>
        <dbReference type="EMBL" id="KAJ7614135.1"/>
    </source>
</evidence>
<keyword evidence="4" id="KW-1185">Reference proteome</keyword>
<keyword evidence="1" id="KW-0732">Signal</keyword>
<dbReference type="AlphaFoldDB" id="A0AAD7B9D8"/>
<feature type="signal peptide" evidence="1">
    <location>
        <begin position="1"/>
        <end position="24"/>
    </location>
</feature>
<dbReference type="EMBL" id="JARKIF010000027">
    <property type="protein sequence ID" value="KAJ7614135.1"/>
    <property type="molecule type" value="Genomic_DNA"/>
</dbReference>
<feature type="domain" description="F-box" evidence="2">
    <location>
        <begin position="17"/>
        <end position="49"/>
    </location>
</feature>
<reference evidence="3" key="1">
    <citation type="submission" date="2023-03" db="EMBL/GenBank/DDBJ databases">
        <title>Massive genome expansion in bonnet fungi (Mycena s.s.) driven by repeated elements and novel gene families across ecological guilds.</title>
        <authorList>
            <consortium name="Lawrence Berkeley National Laboratory"/>
            <person name="Harder C.B."/>
            <person name="Miyauchi S."/>
            <person name="Viragh M."/>
            <person name="Kuo A."/>
            <person name="Thoen E."/>
            <person name="Andreopoulos B."/>
            <person name="Lu D."/>
            <person name="Skrede I."/>
            <person name="Drula E."/>
            <person name="Henrissat B."/>
            <person name="Morin E."/>
            <person name="Kohler A."/>
            <person name="Barry K."/>
            <person name="LaButti K."/>
            <person name="Morin E."/>
            <person name="Salamov A."/>
            <person name="Lipzen A."/>
            <person name="Mereny Z."/>
            <person name="Hegedus B."/>
            <person name="Baldrian P."/>
            <person name="Stursova M."/>
            <person name="Weitz H."/>
            <person name="Taylor A."/>
            <person name="Grigoriev I.V."/>
            <person name="Nagy L.G."/>
            <person name="Martin F."/>
            <person name="Kauserud H."/>
        </authorList>
    </citation>
    <scope>NUCLEOTIDE SEQUENCE</scope>
    <source>
        <strain evidence="3">9284</strain>
    </source>
</reference>